<dbReference type="RefSeq" id="WP_090547490.1">
    <property type="nucleotide sequence ID" value="NZ_FNSR01000002.1"/>
</dbReference>
<evidence type="ECO:0000313" key="10">
    <source>
        <dbReference type="Proteomes" id="UP000199120"/>
    </source>
</evidence>
<feature type="domain" description="FAD-binding FR-type" evidence="8">
    <location>
        <begin position="6"/>
        <end position="108"/>
    </location>
</feature>
<keyword evidence="9" id="KW-0808">Transferase</keyword>
<dbReference type="InterPro" id="IPR017927">
    <property type="entry name" value="FAD-bd_FR_type"/>
</dbReference>
<dbReference type="GO" id="GO:0016491">
    <property type="term" value="F:oxidoreductase activity"/>
    <property type="evidence" value="ECO:0007669"/>
    <property type="project" value="UniProtKB-KW"/>
</dbReference>
<dbReference type="InterPro" id="IPR001041">
    <property type="entry name" value="2Fe-2S_ferredoxin-type"/>
</dbReference>
<name>A0A1H7M212_9BURK</name>
<dbReference type="Pfam" id="PF00111">
    <property type="entry name" value="Fer2"/>
    <property type="match status" value="1"/>
</dbReference>
<dbReference type="OrthoDB" id="544091at2"/>
<dbReference type="PROSITE" id="PS00197">
    <property type="entry name" value="2FE2S_FER_1"/>
    <property type="match status" value="1"/>
</dbReference>
<dbReference type="Gene3D" id="3.10.20.30">
    <property type="match status" value="1"/>
</dbReference>
<dbReference type="InterPro" id="IPR017938">
    <property type="entry name" value="Riboflavin_synthase-like_b-brl"/>
</dbReference>
<dbReference type="GO" id="GO:0008168">
    <property type="term" value="F:methyltransferase activity"/>
    <property type="evidence" value="ECO:0007669"/>
    <property type="project" value="UniProtKB-KW"/>
</dbReference>
<dbReference type="EMBL" id="FOAJ01000004">
    <property type="protein sequence ID" value="SEL04755.1"/>
    <property type="molecule type" value="Genomic_DNA"/>
</dbReference>
<keyword evidence="10" id="KW-1185">Reference proteome</keyword>
<dbReference type="CDD" id="cd00207">
    <property type="entry name" value="fer2"/>
    <property type="match status" value="1"/>
</dbReference>
<dbReference type="InterPro" id="IPR036010">
    <property type="entry name" value="2Fe-2S_ferredoxin-like_sf"/>
</dbReference>
<feature type="domain" description="2Fe-2S ferredoxin-type" evidence="7">
    <location>
        <begin position="235"/>
        <end position="320"/>
    </location>
</feature>
<keyword evidence="6" id="KW-0411">Iron-sulfur</keyword>
<keyword evidence="4" id="KW-0560">Oxidoreductase</keyword>
<evidence type="ECO:0000259" key="8">
    <source>
        <dbReference type="PROSITE" id="PS51384"/>
    </source>
</evidence>
<dbReference type="AlphaFoldDB" id="A0A1H7M212"/>
<dbReference type="InterPro" id="IPR006058">
    <property type="entry name" value="2Fe2S_fd_BS"/>
</dbReference>
<evidence type="ECO:0000256" key="2">
    <source>
        <dbReference type="ARBA" id="ARBA00022714"/>
    </source>
</evidence>
<dbReference type="SUPFAM" id="SSF54292">
    <property type="entry name" value="2Fe-2S ferredoxin-like"/>
    <property type="match status" value="1"/>
</dbReference>
<sequence length="320" mass="34746">MSKPDAARVSVRLSRIRLEADGVASYEFRPVEAVELPAFAAGAHIDLLLPENRVRSYSLVNDPAERHRYVIAVQRDDHGRGGSRWMHAVPRVGDLFEIAPPANDFPLRDDARESVFVCGGIGITPVVSMIHRLNRLGGAWRLHYAARSPQRAAYLDELARAAGGRGRVSLHFESDGNRLDLRSIVDAAASDAHLYCCGPRGMIDDFVAVCAQRPAEHVHYERFAAASESATAGGFDVLLHRCGRRIPVAAGKTILDALLDNGVDVQYACSSGVCGTCKTRVIDGTPDHRDDYLTDAERQANSAIMVCCSGSLSDTLVLDL</sequence>
<dbReference type="GO" id="GO:0032259">
    <property type="term" value="P:methylation"/>
    <property type="evidence" value="ECO:0007669"/>
    <property type="project" value="UniProtKB-KW"/>
</dbReference>
<dbReference type="PROSITE" id="PS51384">
    <property type="entry name" value="FAD_FR"/>
    <property type="match status" value="1"/>
</dbReference>
<evidence type="ECO:0000313" key="9">
    <source>
        <dbReference type="EMBL" id="SEL04755.1"/>
    </source>
</evidence>
<dbReference type="Pfam" id="PF00175">
    <property type="entry name" value="NAD_binding_1"/>
    <property type="match status" value="1"/>
</dbReference>
<keyword evidence="9" id="KW-0489">Methyltransferase</keyword>
<evidence type="ECO:0000259" key="7">
    <source>
        <dbReference type="PROSITE" id="PS51085"/>
    </source>
</evidence>
<protein>
    <submittedName>
        <fullName evidence="9">Vanillate O-demethylase ferredoxin subunit</fullName>
    </submittedName>
</protein>
<dbReference type="CDD" id="cd06185">
    <property type="entry name" value="PDR_like"/>
    <property type="match status" value="1"/>
</dbReference>
<dbReference type="InterPro" id="IPR050415">
    <property type="entry name" value="MRET"/>
</dbReference>
<dbReference type="Proteomes" id="UP000199120">
    <property type="component" value="Unassembled WGS sequence"/>
</dbReference>
<dbReference type="Gene3D" id="3.40.50.80">
    <property type="entry name" value="Nucleotide-binding domain of ferredoxin-NADP reductase (FNR) module"/>
    <property type="match status" value="1"/>
</dbReference>
<keyword evidence="2" id="KW-0001">2Fe-2S</keyword>
<evidence type="ECO:0000256" key="5">
    <source>
        <dbReference type="ARBA" id="ARBA00023004"/>
    </source>
</evidence>
<reference evidence="10" key="1">
    <citation type="submission" date="2016-10" db="EMBL/GenBank/DDBJ databases">
        <authorList>
            <person name="Varghese N."/>
            <person name="Submissions S."/>
        </authorList>
    </citation>
    <scope>NUCLEOTIDE SEQUENCE [LARGE SCALE GENOMIC DNA]</scope>
    <source>
        <strain evidence="10">LMG 26416</strain>
    </source>
</reference>
<dbReference type="GO" id="GO:0046872">
    <property type="term" value="F:metal ion binding"/>
    <property type="evidence" value="ECO:0007669"/>
    <property type="project" value="UniProtKB-KW"/>
</dbReference>
<dbReference type="InterPro" id="IPR039261">
    <property type="entry name" value="FNR_nucleotide-bd"/>
</dbReference>
<dbReference type="SUPFAM" id="SSF52343">
    <property type="entry name" value="Ferredoxin reductase-like, C-terminal NADP-linked domain"/>
    <property type="match status" value="1"/>
</dbReference>
<dbReference type="PANTHER" id="PTHR47354">
    <property type="entry name" value="NADH OXIDOREDUCTASE HCR"/>
    <property type="match status" value="1"/>
</dbReference>
<keyword evidence="1" id="KW-0285">Flavoprotein</keyword>
<dbReference type="Gene3D" id="2.40.30.10">
    <property type="entry name" value="Translation factors"/>
    <property type="match status" value="1"/>
</dbReference>
<keyword evidence="3" id="KW-0479">Metal-binding</keyword>
<dbReference type="PRINTS" id="PR00409">
    <property type="entry name" value="PHDIOXRDTASE"/>
</dbReference>
<organism evidence="9 10">
    <name type="scientific">Paraburkholderia caballeronis</name>
    <dbReference type="NCBI Taxonomy" id="416943"/>
    <lineage>
        <taxon>Bacteria</taxon>
        <taxon>Pseudomonadati</taxon>
        <taxon>Pseudomonadota</taxon>
        <taxon>Betaproteobacteria</taxon>
        <taxon>Burkholderiales</taxon>
        <taxon>Burkholderiaceae</taxon>
        <taxon>Paraburkholderia</taxon>
    </lineage>
</organism>
<dbReference type="SUPFAM" id="SSF63380">
    <property type="entry name" value="Riboflavin synthase domain-like"/>
    <property type="match status" value="1"/>
</dbReference>
<evidence type="ECO:0000256" key="6">
    <source>
        <dbReference type="ARBA" id="ARBA00023014"/>
    </source>
</evidence>
<proteinExistence type="predicted"/>
<dbReference type="GO" id="GO:0051537">
    <property type="term" value="F:2 iron, 2 sulfur cluster binding"/>
    <property type="evidence" value="ECO:0007669"/>
    <property type="project" value="UniProtKB-KW"/>
</dbReference>
<dbReference type="InterPro" id="IPR001433">
    <property type="entry name" value="OxRdtase_FAD/NAD-bd"/>
</dbReference>
<evidence type="ECO:0000256" key="1">
    <source>
        <dbReference type="ARBA" id="ARBA00022630"/>
    </source>
</evidence>
<evidence type="ECO:0000256" key="4">
    <source>
        <dbReference type="ARBA" id="ARBA00023002"/>
    </source>
</evidence>
<gene>
    <name evidence="9" type="ORF">SAMN05192542_104571</name>
</gene>
<dbReference type="PANTHER" id="PTHR47354:SF1">
    <property type="entry name" value="CARNITINE MONOOXYGENASE REDUCTASE SUBUNIT"/>
    <property type="match status" value="1"/>
</dbReference>
<accession>A0A1H7M212</accession>
<dbReference type="InterPro" id="IPR012675">
    <property type="entry name" value="Beta-grasp_dom_sf"/>
</dbReference>
<evidence type="ECO:0000256" key="3">
    <source>
        <dbReference type="ARBA" id="ARBA00022723"/>
    </source>
</evidence>
<dbReference type="STRING" id="416943.SAMN05445871_3605"/>
<dbReference type="PROSITE" id="PS51085">
    <property type="entry name" value="2FE2S_FER_2"/>
    <property type="match status" value="1"/>
</dbReference>
<keyword evidence="5" id="KW-0408">Iron</keyword>